<sequence length="290" mass="32239">MTITVQELVNRVSDDIARTISATSTDPSLSRVLRYYNRIVDTVGQICVLHKSDLARTTQVITTVSGTADYPDFKDILDATEKWGYITLTSSKSTIRLISEQDSTGYGFTSGAYAQPTAFYVNGKNYVIFCPTPDDAYSISIPFWKKFPIVSALTYDVASASKANPCVVGSTSHPFKTDDRVYIDSVLGMTELNGYFYDTTWVSSSTFSLQDTDSTAYTTWSSAGTIYPCVPFNGIFDNIIAEMVTILLQNRDEYDQTFESGIIAQLQSLVMPLIDRRKKKFSFKAKGYNG</sequence>
<accession>A0A6H1ZZ90</accession>
<name>A0A6H1ZZ90_9ZZZZ</name>
<evidence type="ECO:0000313" key="1">
    <source>
        <dbReference type="EMBL" id="QJA52530.1"/>
    </source>
</evidence>
<protein>
    <submittedName>
        <fullName evidence="1">Putative tail tubular protein</fullName>
    </submittedName>
</protein>
<dbReference type="AlphaFoldDB" id="A0A6H1ZZ90"/>
<dbReference type="Pfam" id="PF24175">
    <property type="entry name" value="SU10_adaptor"/>
    <property type="match status" value="1"/>
</dbReference>
<gene>
    <name evidence="1" type="ORF">TM448A02794_0008</name>
</gene>
<organism evidence="1">
    <name type="scientific">viral metagenome</name>
    <dbReference type="NCBI Taxonomy" id="1070528"/>
    <lineage>
        <taxon>unclassified sequences</taxon>
        <taxon>metagenomes</taxon>
        <taxon>organismal metagenomes</taxon>
    </lineage>
</organism>
<dbReference type="Gene3D" id="2.40.30.180">
    <property type="entry name" value="Ubiquitin-activating enzyme E1, FCCH domain"/>
    <property type="match status" value="1"/>
</dbReference>
<proteinExistence type="predicted"/>
<dbReference type="InterPro" id="IPR042302">
    <property type="entry name" value="E1_FCCH_sf"/>
</dbReference>
<dbReference type="InterPro" id="IPR056209">
    <property type="entry name" value="SU10_adaptor"/>
</dbReference>
<dbReference type="EMBL" id="MT144347">
    <property type="protein sequence ID" value="QJA52530.1"/>
    <property type="molecule type" value="Genomic_DNA"/>
</dbReference>
<reference evidence="1" key="1">
    <citation type="submission" date="2020-03" db="EMBL/GenBank/DDBJ databases">
        <title>The deep terrestrial virosphere.</title>
        <authorList>
            <person name="Holmfeldt K."/>
            <person name="Nilsson E."/>
            <person name="Simone D."/>
            <person name="Lopez-Fernandez M."/>
            <person name="Wu X."/>
            <person name="de Brujin I."/>
            <person name="Lundin D."/>
            <person name="Andersson A."/>
            <person name="Bertilsson S."/>
            <person name="Dopson M."/>
        </authorList>
    </citation>
    <scope>NUCLEOTIDE SEQUENCE</scope>
    <source>
        <strain evidence="1">TM448A02794</strain>
    </source>
</reference>